<feature type="domain" description="NB-ARC" evidence="7">
    <location>
        <begin position="220"/>
        <end position="382"/>
    </location>
</feature>
<evidence type="ECO:0000259" key="7">
    <source>
        <dbReference type="Pfam" id="PF00931"/>
    </source>
</evidence>
<dbReference type="SMART" id="SM00369">
    <property type="entry name" value="LRR_TYP"/>
    <property type="match status" value="2"/>
</dbReference>
<keyword evidence="3" id="KW-0547">Nucleotide-binding</keyword>
<comment type="caution">
    <text evidence="11">The sequence shown here is derived from an EMBL/GenBank/DDBJ whole genome shotgun (WGS) entry which is preliminary data.</text>
</comment>
<dbReference type="PRINTS" id="PR00364">
    <property type="entry name" value="DISEASERSIST"/>
</dbReference>
<keyword evidence="2" id="KW-0677">Repeat</keyword>
<name>A0AAW1WEX4_RUBAR</name>
<dbReference type="PANTHER" id="PTHR36766">
    <property type="entry name" value="PLANT BROAD-SPECTRUM MILDEW RESISTANCE PROTEIN RPW8"/>
    <property type="match status" value="1"/>
</dbReference>
<dbReference type="InterPro" id="IPR058922">
    <property type="entry name" value="WHD_DRP"/>
</dbReference>
<dbReference type="Pfam" id="PF18052">
    <property type="entry name" value="Rx_N"/>
    <property type="match status" value="1"/>
</dbReference>
<dbReference type="Proteomes" id="UP001457282">
    <property type="component" value="Unassembled WGS sequence"/>
</dbReference>
<feature type="domain" description="Disease resistance R13L4/SHOC-2-like LRR" evidence="10">
    <location>
        <begin position="591"/>
        <end position="920"/>
    </location>
</feature>
<dbReference type="InterPro" id="IPR042197">
    <property type="entry name" value="Apaf_helical"/>
</dbReference>
<dbReference type="Gene3D" id="3.40.50.300">
    <property type="entry name" value="P-loop containing nucleotide triphosphate hydrolases"/>
    <property type="match status" value="1"/>
</dbReference>
<feature type="compositionally biased region" description="Polar residues" evidence="6">
    <location>
        <begin position="18"/>
        <end position="41"/>
    </location>
</feature>
<dbReference type="InterPro" id="IPR032675">
    <property type="entry name" value="LRR_dom_sf"/>
</dbReference>
<dbReference type="GO" id="GO:0051707">
    <property type="term" value="P:response to other organism"/>
    <property type="evidence" value="ECO:0007669"/>
    <property type="project" value="UniProtKB-ARBA"/>
</dbReference>
<dbReference type="Gene3D" id="3.80.10.10">
    <property type="entry name" value="Ribonuclease Inhibitor"/>
    <property type="match status" value="1"/>
</dbReference>
<evidence type="ECO:0000259" key="10">
    <source>
        <dbReference type="Pfam" id="PF23598"/>
    </source>
</evidence>
<evidence type="ECO:0000259" key="9">
    <source>
        <dbReference type="Pfam" id="PF23559"/>
    </source>
</evidence>
<protein>
    <recommendedName>
        <fullName evidence="13">P-loop containing nucleoside triphosphate hydrolase, leucine-rich repeat domain, L</fullName>
    </recommendedName>
</protein>
<dbReference type="Gene3D" id="1.10.8.430">
    <property type="entry name" value="Helical domain of apoptotic protease-activating factors"/>
    <property type="match status" value="1"/>
</dbReference>
<keyword evidence="5" id="KW-0067">ATP-binding</keyword>
<dbReference type="GO" id="GO:0043531">
    <property type="term" value="F:ADP binding"/>
    <property type="evidence" value="ECO:0007669"/>
    <property type="project" value="InterPro"/>
</dbReference>
<dbReference type="SUPFAM" id="SSF52058">
    <property type="entry name" value="L domain-like"/>
    <property type="match status" value="1"/>
</dbReference>
<reference evidence="11 12" key="1">
    <citation type="journal article" date="2023" name="G3 (Bethesda)">
        <title>A chromosome-length genome assembly and annotation of blackberry (Rubus argutus, cv. 'Hillquist').</title>
        <authorList>
            <person name="Bruna T."/>
            <person name="Aryal R."/>
            <person name="Dudchenko O."/>
            <person name="Sargent D.J."/>
            <person name="Mead D."/>
            <person name="Buti M."/>
            <person name="Cavallini A."/>
            <person name="Hytonen T."/>
            <person name="Andres J."/>
            <person name="Pham M."/>
            <person name="Weisz D."/>
            <person name="Mascagni F."/>
            <person name="Usai G."/>
            <person name="Natali L."/>
            <person name="Bassil N."/>
            <person name="Fernandez G.E."/>
            <person name="Lomsadze A."/>
            <person name="Armour M."/>
            <person name="Olukolu B."/>
            <person name="Poorten T."/>
            <person name="Britton C."/>
            <person name="Davik J."/>
            <person name="Ashrafi H."/>
            <person name="Aiden E.L."/>
            <person name="Borodovsky M."/>
            <person name="Worthington M."/>
        </authorList>
    </citation>
    <scope>NUCLEOTIDE SEQUENCE [LARGE SCALE GENOMIC DNA]</scope>
    <source>
        <strain evidence="11">PI 553951</strain>
    </source>
</reference>
<organism evidence="11 12">
    <name type="scientific">Rubus argutus</name>
    <name type="common">Southern blackberry</name>
    <dbReference type="NCBI Taxonomy" id="59490"/>
    <lineage>
        <taxon>Eukaryota</taxon>
        <taxon>Viridiplantae</taxon>
        <taxon>Streptophyta</taxon>
        <taxon>Embryophyta</taxon>
        <taxon>Tracheophyta</taxon>
        <taxon>Spermatophyta</taxon>
        <taxon>Magnoliopsida</taxon>
        <taxon>eudicotyledons</taxon>
        <taxon>Gunneridae</taxon>
        <taxon>Pentapetalae</taxon>
        <taxon>rosids</taxon>
        <taxon>fabids</taxon>
        <taxon>Rosales</taxon>
        <taxon>Rosaceae</taxon>
        <taxon>Rosoideae</taxon>
        <taxon>Rosoideae incertae sedis</taxon>
        <taxon>Rubus</taxon>
    </lineage>
</organism>
<dbReference type="InterPro" id="IPR003591">
    <property type="entry name" value="Leu-rich_rpt_typical-subtyp"/>
</dbReference>
<dbReference type="Gene3D" id="1.20.5.4130">
    <property type="match status" value="1"/>
</dbReference>
<evidence type="ECO:0000256" key="6">
    <source>
        <dbReference type="SAM" id="MobiDB-lite"/>
    </source>
</evidence>
<feature type="compositionally biased region" description="Low complexity" evidence="6">
    <location>
        <begin position="42"/>
        <end position="56"/>
    </location>
</feature>
<dbReference type="PANTHER" id="PTHR36766:SF40">
    <property type="entry name" value="DISEASE RESISTANCE PROTEIN RGA3"/>
    <property type="match status" value="1"/>
</dbReference>
<dbReference type="EMBL" id="JBEDUW010000006">
    <property type="protein sequence ID" value="KAK9923097.1"/>
    <property type="molecule type" value="Genomic_DNA"/>
</dbReference>
<evidence type="ECO:0000256" key="4">
    <source>
        <dbReference type="ARBA" id="ARBA00022821"/>
    </source>
</evidence>
<dbReference type="GO" id="GO:0005524">
    <property type="term" value="F:ATP binding"/>
    <property type="evidence" value="ECO:0007669"/>
    <property type="project" value="UniProtKB-KW"/>
</dbReference>
<feature type="region of interest" description="Disordered" evidence="6">
    <location>
        <begin position="1"/>
        <end position="56"/>
    </location>
</feature>
<keyword evidence="4" id="KW-0611">Plant defense</keyword>
<dbReference type="AlphaFoldDB" id="A0AAW1WEX4"/>
<evidence type="ECO:0000313" key="11">
    <source>
        <dbReference type="EMBL" id="KAK9923097.1"/>
    </source>
</evidence>
<evidence type="ECO:0000256" key="5">
    <source>
        <dbReference type="ARBA" id="ARBA00022840"/>
    </source>
</evidence>
<evidence type="ECO:0000256" key="1">
    <source>
        <dbReference type="ARBA" id="ARBA00022614"/>
    </source>
</evidence>
<dbReference type="Pfam" id="PF23559">
    <property type="entry name" value="WHD_DRP"/>
    <property type="match status" value="1"/>
</dbReference>
<evidence type="ECO:0008006" key="13">
    <source>
        <dbReference type="Google" id="ProtNLM"/>
    </source>
</evidence>
<dbReference type="GO" id="GO:0006952">
    <property type="term" value="P:defense response"/>
    <property type="evidence" value="ECO:0007669"/>
    <property type="project" value="UniProtKB-KW"/>
</dbReference>
<dbReference type="FunFam" id="1.10.10.10:FF:000322">
    <property type="entry name" value="Probable disease resistance protein At1g63360"/>
    <property type="match status" value="1"/>
</dbReference>
<evidence type="ECO:0000256" key="3">
    <source>
        <dbReference type="ARBA" id="ARBA00022741"/>
    </source>
</evidence>
<accession>A0AAW1WEX4</accession>
<dbReference type="Pfam" id="PF00931">
    <property type="entry name" value="NB-ARC"/>
    <property type="match status" value="1"/>
</dbReference>
<proteinExistence type="predicted"/>
<keyword evidence="12" id="KW-1185">Reference proteome</keyword>
<dbReference type="FunFam" id="3.40.50.300:FF:001091">
    <property type="entry name" value="Probable disease resistance protein At1g61300"/>
    <property type="match status" value="1"/>
</dbReference>
<dbReference type="InterPro" id="IPR036388">
    <property type="entry name" value="WH-like_DNA-bd_sf"/>
</dbReference>
<evidence type="ECO:0000313" key="12">
    <source>
        <dbReference type="Proteomes" id="UP001457282"/>
    </source>
</evidence>
<gene>
    <name evidence="11" type="ORF">M0R45_031531</name>
</gene>
<dbReference type="InterPro" id="IPR002182">
    <property type="entry name" value="NB-ARC"/>
</dbReference>
<sequence length="981" mass="112436">MPSPSSPLPSLQSPSPDRTIQTTSCTPINPNRAHTVTTSTGTSRLSTMTTKSSSSSVHDLSATDFGAIEAVLKDAEERQVKEANVKLWLDKLKDASYEVEDVLDEWNTEILRVQLEKQERKAGNAVVTTKKKVCLCIPTAFFRFGLHNRVIRRYDIAQKIKEINGKLALIASEQQKYNFQYTKSGTEQIERQKTTSFVDESFGRVDERELLVSMLLSETSKEAETTPIVISIVGMGGIGKTTLAQLAYNDERVRANFTKTIWVCVSDPFDEINIAKAIIEKLNKNDAPNSNDLQPLLECVDRNIKDKKFLLVLDDVWNEDNRKWETLRRPLKNGAIGSKIIVTTRKEEVAMMMGAPDKTINLKVMSDENCWLLFRQIAFTNRKQDECKFFEPIGKEIVKKCKGLPLVAKTLGGLMRYKKTKKEWQNVLSDKIWELEVVEQQVFQPLLLSYYDLAPMIKHCLLYCVIFPKDHKIGKKILIEMWMSQGYLSLVGKKENTMQDIGELYFDHLVMRSFFQDIEKDEIENISFCKMHDIVHDFLQFLTKEEYFAIESKGGEERTVLPAGNKYRHLTITFAGRGLFPVSFDYNCKSLRTITSFDCEITSLGNPESILQLKYVRTLNLSNNRLEEVPKEIGGLVHLRYLDLSQNQGLKKLPDTVCNLINLQTLRLEDCGSLEELPEDMGKLTNLRHLHVWRCWELKLPKTIGRLTSVETLDWVNIWGHDDVIDNNEAVFKLSDLRNMDHLNRSLGIYWRKEWKDAASDADKAKLVNKKHLLSLELSFWSAISGSMIQDETLSALQPNPNLESLEIWNYSGTTLCPHWMKNMNNLTLLVFFQCGVCEVVPLSVLGNLGSLETLTFEYMDKVKKVEFENSTSSSSLEQVLFPSLKHLEFSWIVQWEEWSDLDQESDCVAMPCLSTLEITRCPNLKALPHFLRKTQLQELSIWNSEILSQSCKNTQGKEWPPNIRIDGKTVQKDGVWIQQE</sequence>
<feature type="domain" description="Disease resistance N-terminal" evidence="8">
    <location>
        <begin position="65"/>
        <end position="119"/>
    </location>
</feature>
<keyword evidence="1" id="KW-0433">Leucine-rich repeat</keyword>
<evidence type="ECO:0000256" key="2">
    <source>
        <dbReference type="ARBA" id="ARBA00022737"/>
    </source>
</evidence>
<dbReference type="Pfam" id="PF23598">
    <property type="entry name" value="LRR_14"/>
    <property type="match status" value="1"/>
</dbReference>
<feature type="domain" description="Disease resistance protein winged helix" evidence="9">
    <location>
        <begin position="466"/>
        <end position="538"/>
    </location>
</feature>
<dbReference type="InterPro" id="IPR027417">
    <property type="entry name" value="P-loop_NTPase"/>
</dbReference>
<dbReference type="SUPFAM" id="SSF52540">
    <property type="entry name" value="P-loop containing nucleoside triphosphate hydrolases"/>
    <property type="match status" value="1"/>
</dbReference>
<evidence type="ECO:0000259" key="8">
    <source>
        <dbReference type="Pfam" id="PF18052"/>
    </source>
</evidence>
<dbReference type="Gene3D" id="1.10.10.10">
    <property type="entry name" value="Winged helix-like DNA-binding domain superfamily/Winged helix DNA-binding domain"/>
    <property type="match status" value="1"/>
</dbReference>
<dbReference type="InterPro" id="IPR041118">
    <property type="entry name" value="Rx_N"/>
</dbReference>
<dbReference type="InterPro" id="IPR055414">
    <property type="entry name" value="LRR_R13L4/SHOC2-like"/>
</dbReference>